<dbReference type="GO" id="GO:0003964">
    <property type="term" value="F:RNA-directed DNA polymerase activity"/>
    <property type="evidence" value="ECO:0007669"/>
    <property type="project" value="UniProtKB-KW"/>
</dbReference>
<dbReference type="GO" id="GO:0006508">
    <property type="term" value="P:proteolysis"/>
    <property type="evidence" value="ECO:0007669"/>
    <property type="project" value="UniProtKB-KW"/>
</dbReference>
<evidence type="ECO:0000313" key="9">
    <source>
        <dbReference type="EMBL" id="KAK0581663.1"/>
    </source>
</evidence>
<dbReference type="Gene3D" id="3.30.70.270">
    <property type="match status" value="1"/>
</dbReference>
<proteinExistence type="predicted"/>
<evidence type="ECO:0000256" key="5">
    <source>
        <dbReference type="ARBA" id="ARBA00022759"/>
    </source>
</evidence>
<evidence type="ECO:0000313" key="10">
    <source>
        <dbReference type="Proteomes" id="UP001168877"/>
    </source>
</evidence>
<protein>
    <recommendedName>
        <fullName evidence="8">Reverse transcriptase domain-containing protein</fullName>
    </recommendedName>
</protein>
<dbReference type="Pfam" id="PF00078">
    <property type="entry name" value="RVT_1"/>
    <property type="match status" value="1"/>
</dbReference>
<keyword evidence="4" id="KW-0540">Nuclease</keyword>
<reference evidence="9" key="1">
    <citation type="journal article" date="2022" name="Plant J.">
        <title>Strategies of tolerance reflected in two North American maple genomes.</title>
        <authorList>
            <person name="McEvoy S.L."/>
            <person name="Sezen U.U."/>
            <person name="Trouern-Trend A."/>
            <person name="McMahon S.M."/>
            <person name="Schaberg P.G."/>
            <person name="Yang J."/>
            <person name="Wegrzyn J.L."/>
            <person name="Swenson N.G."/>
        </authorList>
    </citation>
    <scope>NUCLEOTIDE SEQUENCE</scope>
    <source>
        <strain evidence="9">NS2018</strain>
    </source>
</reference>
<sequence length="157" mass="18267">MCCSPALLIPKKDGTWRMCVDSRAINKITVRYRFPIPRLDDLLDQLSGAHEFTKLDLKSGYHQIRIRPGDEWKTAFKTREGLYEWLVMPFGLSNAPSTFMRVMNQALRPFIGKFVVVYFDDILIYSANPKLHLQHIREVLCVLRREKFVAAAKKCFS</sequence>
<evidence type="ECO:0000256" key="1">
    <source>
        <dbReference type="ARBA" id="ARBA00022670"/>
    </source>
</evidence>
<feature type="domain" description="Reverse transcriptase" evidence="8">
    <location>
        <begin position="1"/>
        <end position="157"/>
    </location>
</feature>
<accession>A0AA39RX67</accession>
<dbReference type="AlphaFoldDB" id="A0AA39RX67"/>
<dbReference type="GO" id="GO:0004519">
    <property type="term" value="F:endonuclease activity"/>
    <property type="evidence" value="ECO:0007669"/>
    <property type="project" value="UniProtKB-KW"/>
</dbReference>
<dbReference type="Proteomes" id="UP001168877">
    <property type="component" value="Unassembled WGS sequence"/>
</dbReference>
<keyword evidence="7" id="KW-0695">RNA-directed DNA polymerase</keyword>
<dbReference type="InterPro" id="IPR053134">
    <property type="entry name" value="RNA-dir_DNA_polymerase"/>
</dbReference>
<keyword evidence="3" id="KW-0548">Nucleotidyltransferase</keyword>
<dbReference type="PANTHER" id="PTHR24559:SF442">
    <property type="entry name" value="RNA-DIRECTED DNA POLYMERASE HOMOLOG"/>
    <property type="match status" value="1"/>
</dbReference>
<gene>
    <name evidence="9" type="ORF">LWI29_016583</name>
</gene>
<keyword evidence="10" id="KW-1185">Reference proteome</keyword>
<evidence type="ECO:0000259" key="8">
    <source>
        <dbReference type="PROSITE" id="PS50878"/>
    </source>
</evidence>
<keyword evidence="1" id="KW-0645">Protease</keyword>
<dbReference type="FunFam" id="3.10.10.10:FF:000007">
    <property type="entry name" value="Retrovirus-related Pol polyprotein from transposon 17.6-like Protein"/>
    <property type="match status" value="1"/>
</dbReference>
<dbReference type="InterPro" id="IPR043502">
    <property type="entry name" value="DNA/RNA_pol_sf"/>
</dbReference>
<dbReference type="InterPro" id="IPR043128">
    <property type="entry name" value="Rev_trsase/Diguanyl_cyclase"/>
</dbReference>
<dbReference type="Gene3D" id="3.10.10.10">
    <property type="entry name" value="HIV Type 1 Reverse Transcriptase, subunit A, domain 1"/>
    <property type="match status" value="1"/>
</dbReference>
<dbReference type="PROSITE" id="PS50878">
    <property type="entry name" value="RT_POL"/>
    <property type="match status" value="1"/>
</dbReference>
<dbReference type="EMBL" id="JAUESC010000384">
    <property type="protein sequence ID" value="KAK0581663.1"/>
    <property type="molecule type" value="Genomic_DNA"/>
</dbReference>
<evidence type="ECO:0000256" key="7">
    <source>
        <dbReference type="ARBA" id="ARBA00022918"/>
    </source>
</evidence>
<comment type="caution">
    <text evidence="9">The sequence shown here is derived from an EMBL/GenBank/DDBJ whole genome shotgun (WGS) entry which is preliminary data.</text>
</comment>
<keyword evidence="5" id="KW-0255">Endonuclease</keyword>
<name>A0AA39RX67_ACESA</name>
<keyword evidence="6" id="KW-0378">Hydrolase</keyword>
<evidence type="ECO:0000256" key="3">
    <source>
        <dbReference type="ARBA" id="ARBA00022695"/>
    </source>
</evidence>
<dbReference type="GO" id="GO:0008233">
    <property type="term" value="F:peptidase activity"/>
    <property type="evidence" value="ECO:0007669"/>
    <property type="project" value="UniProtKB-KW"/>
</dbReference>
<dbReference type="PANTHER" id="PTHR24559">
    <property type="entry name" value="TRANSPOSON TY3-I GAG-POL POLYPROTEIN"/>
    <property type="match status" value="1"/>
</dbReference>
<evidence type="ECO:0000256" key="2">
    <source>
        <dbReference type="ARBA" id="ARBA00022679"/>
    </source>
</evidence>
<evidence type="ECO:0000256" key="6">
    <source>
        <dbReference type="ARBA" id="ARBA00022801"/>
    </source>
</evidence>
<reference evidence="9" key="2">
    <citation type="submission" date="2023-06" db="EMBL/GenBank/DDBJ databases">
        <authorList>
            <person name="Swenson N.G."/>
            <person name="Wegrzyn J.L."/>
            <person name="Mcevoy S.L."/>
        </authorList>
    </citation>
    <scope>NUCLEOTIDE SEQUENCE</scope>
    <source>
        <strain evidence="9">NS2018</strain>
        <tissue evidence="9">Leaf</tissue>
    </source>
</reference>
<dbReference type="CDD" id="cd01647">
    <property type="entry name" value="RT_LTR"/>
    <property type="match status" value="1"/>
</dbReference>
<dbReference type="InterPro" id="IPR000477">
    <property type="entry name" value="RT_dom"/>
</dbReference>
<dbReference type="SUPFAM" id="SSF56672">
    <property type="entry name" value="DNA/RNA polymerases"/>
    <property type="match status" value="1"/>
</dbReference>
<keyword evidence="2" id="KW-0808">Transferase</keyword>
<evidence type="ECO:0000256" key="4">
    <source>
        <dbReference type="ARBA" id="ARBA00022722"/>
    </source>
</evidence>
<organism evidence="9 10">
    <name type="scientific">Acer saccharum</name>
    <name type="common">Sugar maple</name>
    <dbReference type="NCBI Taxonomy" id="4024"/>
    <lineage>
        <taxon>Eukaryota</taxon>
        <taxon>Viridiplantae</taxon>
        <taxon>Streptophyta</taxon>
        <taxon>Embryophyta</taxon>
        <taxon>Tracheophyta</taxon>
        <taxon>Spermatophyta</taxon>
        <taxon>Magnoliopsida</taxon>
        <taxon>eudicotyledons</taxon>
        <taxon>Gunneridae</taxon>
        <taxon>Pentapetalae</taxon>
        <taxon>rosids</taxon>
        <taxon>malvids</taxon>
        <taxon>Sapindales</taxon>
        <taxon>Sapindaceae</taxon>
        <taxon>Hippocastanoideae</taxon>
        <taxon>Acereae</taxon>
        <taxon>Acer</taxon>
    </lineage>
</organism>